<keyword evidence="3" id="KW-1185">Reference proteome</keyword>
<comment type="caution">
    <text evidence="2">The sequence shown here is derived from an EMBL/GenBank/DDBJ whole genome shotgun (WGS) entry which is preliminary data.</text>
</comment>
<evidence type="ECO:0000256" key="1">
    <source>
        <dbReference type="SAM" id="Phobius"/>
    </source>
</evidence>
<gene>
    <name evidence="2" type="ORF">HMPREF3182_00629</name>
</gene>
<feature type="transmembrane region" description="Helical" evidence="1">
    <location>
        <begin position="14"/>
        <end position="35"/>
    </location>
</feature>
<sequence>MLSFKKIDTYKDGYTVVLVSTCMLVDGCILIEMLCRLRQDSVSGYILESRAITIVEIDIPF</sequence>
<name>A0A134CI40_9FIRM</name>
<proteinExistence type="predicted"/>
<evidence type="ECO:0000313" key="3">
    <source>
        <dbReference type="Proteomes" id="UP000070160"/>
    </source>
</evidence>
<evidence type="ECO:0000313" key="2">
    <source>
        <dbReference type="EMBL" id="KXB91895.1"/>
    </source>
</evidence>
<keyword evidence="1" id="KW-1133">Transmembrane helix</keyword>
<dbReference type="RefSeq" id="WP_062485366.1">
    <property type="nucleotide sequence ID" value="NZ_KQ960940.1"/>
</dbReference>
<dbReference type="Proteomes" id="UP000070160">
    <property type="component" value="Unassembled WGS sequence"/>
</dbReference>
<keyword evidence="1" id="KW-0472">Membrane</keyword>
<reference evidence="3" key="1">
    <citation type="submission" date="2016-01" db="EMBL/GenBank/DDBJ databases">
        <authorList>
            <person name="Mitreva M."/>
            <person name="Pepin K.H."/>
            <person name="Mihindukulasuriya K.A."/>
            <person name="Fulton R."/>
            <person name="Fronick C."/>
            <person name="O'Laughlin M."/>
            <person name="Miner T."/>
            <person name="Herter B."/>
            <person name="Rosa B.A."/>
            <person name="Cordes M."/>
            <person name="Tomlinson C."/>
            <person name="Wollam A."/>
            <person name="Palsikar V.B."/>
            <person name="Mardis E.R."/>
            <person name="Wilson R.K."/>
        </authorList>
    </citation>
    <scope>NUCLEOTIDE SEQUENCE [LARGE SCALE GENOMIC DNA]</scope>
    <source>
        <strain evidence="3">KA00182</strain>
    </source>
</reference>
<keyword evidence="1" id="KW-0812">Transmembrane</keyword>
<accession>A0A134CI40</accession>
<protein>
    <submittedName>
        <fullName evidence="2">Uncharacterized protein</fullName>
    </submittedName>
</protein>
<dbReference type="AlphaFoldDB" id="A0A134CI40"/>
<organism evidence="2 3">
    <name type="scientific">Megasphaera hutchinsoni</name>
    <dbReference type="NCBI Taxonomy" id="1588748"/>
    <lineage>
        <taxon>Bacteria</taxon>
        <taxon>Bacillati</taxon>
        <taxon>Bacillota</taxon>
        <taxon>Negativicutes</taxon>
        <taxon>Veillonellales</taxon>
        <taxon>Veillonellaceae</taxon>
        <taxon>Megasphaera</taxon>
    </lineage>
</organism>
<dbReference type="EMBL" id="LSDT01000025">
    <property type="protein sequence ID" value="KXB91895.1"/>
    <property type="molecule type" value="Genomic_DNA"/>
</dbReference>